<sequence>MIDRISGTASRPYPDVTSTSGASPIDSSNPLLATIAVASDRLTALQSMADAWLLSAQARVGVAREARDFATLVGAMAQRASSGTTPERLPPALRDFVIRHELVSPQVADAPFDAANLQALEGQLQSLAMIDSASSTSEQIQLKRFVTRYDNTLTLYNAVIAKLGEITKRIVNSI</sequence>
<evidence type="ECO:0000256" key="1">
    <source>
        <dbReference type="SAM" id="MobiDB-lite"/>
    </source>
</evidence>
<name>A0A5E4XET0_9BURK</name>
<gene>
    <name evidence="2" type="ORF">PCE31107_03844</name>
</gene>
<organism evidence="2 3">
    <name type="scientific">Pandoraea cepalis</name>
    <dbReference type="NCBI Taxonomy" id="2508294"/>
    <lineage>
        <taxon>Bacteria</taxon>
        <taxon>Pseudomonadati</taxon>
        <taxon>Pseudomonadota</taxon>
        <taxon>Betaproteobacteria</taxon>
        <taxon>Burkholderiales</taxon>
        <taxon>Burkholderiaceae</taxon>
        <taxon>Pandoraea</taxon>
    </lineage>
</organism>
<dbReference type="Proteomes" id="UP000396788">
    <property type="component" value="Unassembled WGS sequence"/>
</dbReference>
<feature type="region of interest" description="Disordered" evidence="1">
    <location>
        <begin position="1"/>
        <end position="24"/>
    </location>
</feature>
<accession>A0A5E4XET0</accession>
<evidence type="ECO:0000313" key="2">
    <source>
        <dbReference type="EMBL" id="VVE34702.1"/>
    </source>
</evidence>
<protein>
    <submittedName>
        <fullName evidence="2">Uncharacterized protein</fullName>
    </submittedName>
</protein>
<dbReference type="Pfam" id="PF03433">
    <property type="entry name" value="EspA"/>
    <property type="match status" value="1"/>
</dbReference>
<reference evidence="2 3" key="1">
    <citation type="submission" date="2019-08" db="EMBL/GenBank/DDBJ databases">
        <authorList>
            <person name="Peeters C."/>
        </authorList>
    </citation>
    <scope>NUCLEOTIDE SEQUENCE [LARGE SCALE GENOMIC DNA]</scope>
    <source>
        <strain evidence="2 3">LMG 31107</strain>
    </source>
</reference>
<dbReference type="EMBL" id="CABPRY010000011">
    <property type="protein sequence ID" value="VVE34702.1"/>
    <property type="molecule type" value="Genomic_DNA"/>
</dbReference>
<dbReference type="InterPro" id="IPR035074">
    <property type="entry name" value="EspA/CesA-like"/>
</dbReference>
<proteinExistence type="predicted"/>
<dbReference type="AlphaFoldDB" id="A0A5E4XET0"/>
<evidence type="ECO:0000313" key="3">
    <source>
        <dbReference type="Proteomes" id="UP000396788"/>
    </source>
</evidence>
<dbReference type="InterPro" id="IPR005095">
    <property type="entry name" value="EspA"/>
</dbReference>
<dbReference type="RefSeq" id="WP_130027485.1">
    <property type="nucleotide sequence ID" value="NZ_CABPRY010000011.1"/>
</dbReference>
<dbReference type="SUPFAM" id="SSF116927">
    <property type="entry name" value="EspA/CesA-like"/>
    <property type="match status" value="1"/>
</dbReference>